<dbReference type="AlphaFoldDB" id="A0A916SZG3"/>
<evidence type="ECO:0000256" key="1">
    <source>
        <dbReference type="SAM" id="MobiDB-lite"/>
    </source>
</evidence>
<sequence length="109" mass="11665">MPIARDRSPARDSEVAGTALSRTIRPRLSDTGRVERPLRMAQRLCGDPVLPGTGAMGSGSRCSGTTYSAEPLLAVRLSAVEGAQTALLRHRPARTARHAVVRLRPAPWA</sequence>
<evidence type="ECO:0000313" key="3">
    <source>
        <dbReference type="Proteomes" id="UP000623067"/>
    </source>
</evidence>
<reference evidence="2" key="1">
    <citation type="journal article" date="2014" name="Int. J. Syst. Evol. Microbiol.">
        <title>Complete genome sequence of Corynebacterium casei LMG S-19264T (=DSM 44701T), isolated from a smear-ripened cheese.</title>
        <authorList>
            <consortium name="US DOE Joint Genome Institute (JGI-PGF)"/>
            <person name="Walter F."/>
            <person name="Albersmeier A."/>
            <person name="Kalinowski J."/>
            <person name="Ruckert C."/>
        </authorList>
    </citation>
    <scope>NUCLEOTIDE SEQUENCE</scope>
    <source>
        <strain evidence="2">CGMCC 1.15330</strain>
    </source>
</reference>
<reference evidence="2" key="2">
    <citation type="submission" date="2020-09" db="EMBL/GenBank/DDBJ databases">
        <authorList>
            <person name="Sun Q."/>
            <person name="Zhou Y."/>
        </authorList>
    </citation>
    <scope>NUCLEOTIDE SEQUENCE</scope>
    <source>
        <strain evidence="2">CGMCC 1.15330</strain>
    </source>
</reference>
<evidence type="ECO:0000313" key="2">
    <source>
        <dbReference type="EMBL" id="GGB20698.1"/>
    </source>
</evidence>
<comment type="caution">
    <text evidence="2">The sequence shown here is derived from an EMBL/GenBank/DDBJ whole genome shotgun (WGS) entry which is preliminary data.</text>
</comment>
<organism evidence="2 3">
    <name type="scientific">Sphingomonas metalli</name>
    <dbReference type="NCBI Taxonomy" id="1779358"/>
    <lineage>
        <taxon>Bacteria</taxon>
        <taxon>Pseudomonadati</taxon>
        <taxon>Pseudomonadota</taxon>
        <taxon>Alphaproteobacteria</taxon>
        <taxon>Sphingomonadales</taxon>
        <taxon>Sphingomonadaceae</taxon>
        <taxon>Sphingomonas</taxon>
    </lineage>
</organism>
<feature type="region of interest" description="Disordered" evidence="1">
    <location>
        <begin position="1"/>
        <end position="31"/>
    </location>
</feature>
<gene>
    <name evidence="2" type="ORF">GCM10011380_07860</name>
</gene>
<feature type="compositionally biased region" description="Basic and acidic residues" evidence="1">
    <location>
        <begin position="1"/>
        <end position="14"/>
    </location>
</feature>
<proteinExistence type="predicted"/>
<keyword evidence="3" id="KW-1185">Reference proteome</keyword>
<dbReference type="Proteomes" id="UP000623067">
    <property type="component" value="Unassembled WGS sequence"/>
</dbReference>
<name>A0A916SZG3_9SPHN</name>
<accession>A0A916SZG3</accession>
<protein>
    <submittedName>
        <fullName evidence="2">Uncharacterized protein</fullName>
    </submittedName>
</protein>
<dbReference type="EMBL" id="BMIH01000001">
    <property type="protein sequence ID" value="GGB20698.1"/>
    <property type="molecule type" value="Genomic_DNA"/>
</dbReference>